<feature type="chain" id="PRO_5038080266" description="Outer membrane protein beta-barrel domain-containing protein" evidence="2">
    <location>
        <begin position="20"/>
        <end position="892"/>
    </location>
</feature>
<evidence type="ECO:0000256" key="1">
    <source>
        <dbReference type="SAM" id="MobiDB-lite"/>
    </source>
</evidence>
<dbReference type="SUPFAM" id="SSF49464">
    <property type="entry name" value="Carboxypeptidase regulatory domain-like"/>
    <property type="match status" value="1"/>
</dbReference>
<evidence type="ECO:0000313" key="5">
    <source>
        <dbReference type="Proteomes" id="UP000616201"/>
    </source>
</evidence>
<sequence>MKGIFFLMLLFFSFQYVSAQESIKGKIIDKGESKPIENVSVVLLTADSILSKFTRTSETGAFELKDVKNGSYILILTYPKYEVLSKVIEVRDEPVQVNEIALSSQSLLIEEVVISQKIPIRIKGDTIEYDAGSFETEKNAKLEDLFRRLPGMTVSSDGTVTANGKTVSKVLIDGEEFFGYDPKIAIRNVRADAVDKVQVYERKSERAELTGIDDGERIQTVNVVLKEEAKKGIFGNVEGNFGTQELFDAGLFVAKFNQAERFGITGNWNNMGNTGGGGRIRSNNQITGNPEYKSIGGNYENRLFQKRMRFTSNYNYNHNTNETERESYNKELLPDRIQESRGTSSNQTSNRNHSFRAQSNFRIDSVRNLNINLNANFGNGTNSNRSERTTWKDTDFKLNDFEETNQSFSNRSNAGLRLDYRKRLNANGRNINVHFNTNFSNNDSETRVNSTTDFYSGAVLDSTRVINQLRMSDNSNGNIEAQVNLSEQFFNRKLNVTLGYSIENSNRKDRTDAFNASSSTEFNELDSAYSKNESNNVLQNGANLSLNFNTEKWNINVSNNLSNRIQNLGDTYREIDLERSFWQNSLNSNANYKISNSKSMQFSYQNRTTVPSFEQLQPFQPRTNELFQQLGNPNLKRAINNTYNLNYNSFKLLKSSNFNVNTSFNTTHNPIVNMTIIEDNGKRVSTFYNISDKVNWNLNGYAGYSQPVLSNFMVFSPSISSNLSKSFNFLNGELNETNSNTNRLNLGLEKQTLKTVDVEWRAFIGATTQRTSLQPHLNSTNLTTGTNATVNYYLPYKFNVMQVIHYNLTGKTKVYPTAIHQFYMNLELNKKLLKSQDLILSVKAFDIFNTFNNINRSLGGTDYSETQVEILTQYFMVGLKWDFNKNLGKKND</sequence>
<feature type="compositionally biased region" description="Polar residues" evidence="1">
    <location>
        <begin position="340"/>
        <end position="359"/>
    </location>
</feature>
<evidence type="ECO:0000259" key="3">
    <source>
        <dbReference type="Pfam" id="PF14905"/>
    </source>
</evidence>
<dbReference type="InterPro" id="IPR008969">
    <property type="entry name" value="CarboxyPept-like_regulatory"/>
</dbReference>
<dbReference type="Pfam" id="PF13715">
    <property type="entry name" value="CarbopepD_reg_2"/>
    <property type="match status" value="1"/>
</dbReference>
<protein>
    <recommendedName>
        <fullName evidence="3">Outer membrane protein beta-barrel domain-containing protein</fullName>
    </recommendedName>
</protein>
<dbReference type="EMBL" id="PRDK01000004">
    <property type="protein sequence ID" value="MBE8713265.1"/>
    <property type="molecule type" value="Genomic_DNA"/>
</dbReference>
<organism evidence="4 5">
    <name type="scientific">Sphingobacterium hungaricum</name>
    <dbReference type="NCBI Taxonomy" id="2082723"/>
    <lineage>
        <taxon>Bacteria</taxon>
        <taxon>Pseudomonadati</taxon>
        <taxon>Bacteroidota</taxon>
        <taxon>Sphingobacteriia</taxon>
        <taxon>Sphingobacteriales</taxon>
        <taxon>Sphingobacteriaceae</taxon>
        <taxon>Sphingobacterium</taxon>
    </lineage>
</organism>
<dbReference type="RefSeq" id="WP_196935215.1">
    <property type="nucleotide sequence ID" value="NZ_MU158698.1"/>
</dbReference>
<reference evidence="4" key="1">
    <citation type="submission" date="2018-02" db="EMBL/GenBank/DDBJ databases">
        <authorList>
            <person name="Vasarhelyi B.M."/>
            <person name="Deshmukh S."/>
            <person name="Balint B."/>
            <person name="Kukolya J."/>
        </authorList>
    </citation>
    <scope>NUCLEOTIDE SEQUENCE</scope>
    <source>
        <strain evidence="4">KB22</strain>
    </source>
</reference>
<dbReference type="Proteomes" id="UP000616201">
    <property type="component" value="Unassembled WGS sequence"/>
</dbReference>
<feature type="region of interest" description="Disordered" evidence="1">
    <location>
        <begin position="339"/>
        <end position="359"/>
    </location>
</feature>
<gene>
    <name evidence="4" type="ORF">C4F49_06205</name>
</gene>
<name>A0A928YQP5_9SPHI</name>
<dbReference type="InterPro" id="IPR041700">
    <property type="entry name" value="OMP_b-brl_3"/>
</dbReference>
<feature type="signal peptide" evidence="2">
    <location>
        <begin position="1"/>
        <end position="19"/>
    </location>
</feature>
<dbReference type="SUPFAM" id="SSF56935">
    <property type="entry name" value="Porins"/>
    <property type="match status" value="1"/>
</dbReference>
<dbReference type="AlphaFoldDB" id="A0A928YQP5"/>
<accession>A0A928YQP5</accession>
<dbReference type="Pfam" id="PF14905">
    <property type="entry name" value="OMP_b-brl_3"/>
    <property type="match status" value="1"/>
</dbReference>
<keyword evidence="5" id="KW-1185">Reference proteome</keyword>
<proteinExistence type="predicted"/>
<evidence type="ECO:0000256" key="2">
    <source>
        <dbReference type="SAM" id="SignalP"/>
    </source>
</evidence>
<comment type="caution">
    <text evidence="4">The sequence shown here is derived from an EMBL/GenBank/DDBJ whole genome shotgun (WGS) entry which is preliminary data.</text>
</comment>
<evidence type="ECO:0000313" key="4">
    <source>
        <dbReference type="EMBL" id="MBE8713265.1"/>
    </source>
</evidence>
<keyword evidence="2" id="KW-0732">Signal</keyword>
<dbReference type="Gene3D" id="2.60.40.1120">
    <property type="entry name" value="Carboxypeptidase-like, regulatory domain"/>
    <property type="match status" value="1"/>
</dbReference>
<feature type="domain" description="Outer membrane protein beta-barrel" evidence="3">
    <location>
        <begin position="423"/>
        <end position="881"/>
    </location>
</feature>